<organism evidence="2 3">
    <name type="scientific">Azospirillum griseum</name>
    <dbReference type="NCBI Taxonomy" id="2496639"/>
    <lineage>
        <taxon>Bacteria</taxon>
        <taxon>Pseudomonadati</taxon>
        <taxon>Pseudomonadota</taxon>
        <taxon>Alphaproteobacteria</taxon>
        <taxon>Rhodospirillales</taxon>
        <taxon>Azospirillaceae</taxon>
        <taxon>Azospirillum</taxon>
    </lineage>
</organism>
<sequence>MPEAVKISVLEEAAKRLTELDPKVPEAIPIREAVQRLQPQIKASLDKGYSYDDILTLLSKIDAAFGSVAASTLRKYLAPPREKSASGRARTAQRRTGPERDRSVSACKQRPSPPPHPSGVPPEASAPRLPVATPAPSPVRNASQPASDNAAFREDM</sequence>
<dbReference type="RefSeq" id="WP_126619864.1">
    <property type="nucleotide sequence ID" value="NZ_JBHUCY010000017.1"/>
</dbReference>
<keyword evidence="3" id="KW-1185">Reference proteome</keyword>
<feature type="region of interest" description="Disordered" evidence="1">
    <location>
        <begin position="78"/>
        <end position="156"/>
    </location>
</feature>
<gene>
    <name evidence="2" type="ORF">EJ903_22990</name>
</gene>
<dbReference type="OrthoDB" id="531951at2"/>
<dbReference type="EMBL" id="RXMA01000034">
    <property type="protein sequence ID" value="RTR15525.1"/>
    <property type="molecule type" value="Genomic_DNA"/>
</dbReference>
<evidence type="ECO:0000256" key="1">
    <source>
        <dbReference type="SAM" id="MobiDB-lite"/>
    </source>
</evidence>
<comment type="caution">
    <text evidence="2">The sequence shown here is derived from an EMBL/GenBank/DDBJ whole genome shotgun (WGS) entry which is preliminary data.</text>
</comment>
<name>A0A3S0HX20_9PROT</name>
<dbReference type="AlphaFoldDB" id="A0A3S0HX20"/>
<reference evidence="2 3" key="1">
    <citation type="submission" date="2018-12" db="EMBL/GenBank/DDBJ databases">
        <authorList>
            <person name="Yang Y."/>
        </authorList>
    </citation>
    <scope>NUCLEOTIDE SEQUENCE [LARGE SCALE GENOMIC DNA]</scope>
    <source>
        <strain evidence="2 3">L-25-5w-1</strain>
    </source>
</reference>
<feature type="compositionally biased region" description="Pro residues" evidence="1">
    <location>
        <begin position="111"/>
        <end position="120"/>
    </location>
</feature>
<dbReference type="Proteomes" id="UP000277007">
    <property type="component" value="Unassembled WGS sequence"/>
</dbReference>
<evidence type="ECO:0000313" key="3">
    <source>
        <dbReference type="Proteomes" id="UP000277007"/>
    </source>
</evidence>
<evidence type="ECO:0000313" key="2">
    <source>
        <dbReference type="EMBL" id="RTR15525.1"/>
    </source>
</evidence>
<accession>A0A3S0HX20</accession>
<proteinExistence type="predicted"/>
<protein>
    <submittedName>
        <fullName evidence="2">Uncharacterized protein</fullName>
    </submittedName>
</protein>